<sequence length="332" mass="36403">MSGADFKLCRPNWFRAASRAASASASHGSTARKWLREFDKSQASAARKRLRELDETIPLQHTRLLKLAKLGSGSVDISNIQSASYDRALLQSPPPQSLSSWPASSTSYLLPSQSFLFSAGSDTLASNPGYARKVYEAVFYLTGWPHDCRTSMELTGQFSKSELQILVDTLWPLLLAHLLKDDEWPEDGLRCLCYDLPSEFNALPFWTNDQGSILLKMGDVRSTVKAEIKAEEMLAKAEAKAAKALEKKRKAPPPGKCKAEKREVDIAVGDATGDDEMEVDTAVRLAAVKVPAQSLKGNTAKASHRHRQQQGGHWHAAHNTRVACEGHASSST</sequence>
<protein>
    <submittedName>
        <fullName evidence="2">Uncharacterized protein</fullName>
    </submittedName>
</protein>
<reference evidence="3" key="1">
    <citation type="journal article" date="2012" name="Science">
        <title>The Paleozoic origin of enzymatic lignin decomposition reconstructed from 31 fungal genomes.</title>
        <authorList>
            <person name="Floudas D."/>
            <person name="Binder M."/>
            <person name="Riley R."/>
            <person name="Barry K."/>
            <person name="Blanchette R.A."/>
            <person name="Henrissat B."/>
            <person name="Martinez A.T."/>
            <person name="Otillar R."/>
            <person name="Spatafora J.W."/>
            <person name="Yadav J.S."/>
            <person name="Aerts A."/>
            <person name="Benoit I."/>
            <person name="Boyd A."/>
            <person name="Carlson A."/>
            <person name="Copeland A."/>
            <person name="Coutinho P.M."/>
            <person name="de Vries R.P."/>
            <person name="Ferreira P."/>
            <person name="Findley K."/>
            <person name="Foster B."/>
            <person name="Gaskell J."/>
            <person name="Glotzer D."/>
            <person name="Gorecki P."/>
            <person name="Heitman J."/>
            <person name="Hesse C."/>
            <person name="Hori C."/>
            <person name="Igarashi K."/>
            <person name="Jurgens J.A."/>
            <person name="Kallen N."/>
            <person name="Kersten P."/>
            <person name="Kohler A."/>
            <person name="Kuees U."/>
            <person name="Kumar T.K.A."/>
            <person name="Kuo A."/>
            <person name="LaButti K."/>
            <person name="Larrondo L.F."/>
            <person name="Lindquist E."/>
            <person name="Ling A."/>
            <person name="Lombard V."/>
            <person name="Lucas S."/>
            <person name="Lundell T."/>
            <person name="Martin R."/>
            <person name="McLaughlin D.J."/>
            <person name="Morgenstern I."/>
            <person name="Morin E."/>
            <person name="Murat C."/>
            <person name="Nagy L.G."/>
            <person name="Nolan M."/>
            <person name="Ohm R.A."/>
            <person name="Patyshakuliyeva A."/>
            <person name="Rokas A."/>
            <person name="Ruiz-Duenas F.J."/>
            <person name="Sabat G."/>
            <person name="Salamov A."/>
            <person name="Samejima M."/>
            <person name="Schmutz J."/>
            <person name="Slot J.C."/>
            <person name="St John F."/>
            <person name="Stenlid J."/>
            <person name="Sun H."/>
            <person name="Sun S."/>
            <person name="Syed K."/>
            <person name="Tsang A."/>
            <person name="Wiebenga A."/>
            <person name="Young D."/>
            <person name="Pisabarro A."/>
            <person name="Eastwood D.C."/>
            <person name="Martin F."/>
            <person name="Cullen D."/>
            <person name="Grigoriev I.V."/>
            <person name="Hibbett D.S."/>
        </authorList>
    </citation>
    <scope>NUCLEOTIDE SEQUENCE [LARGE SCALE GENOMIC DNA]</scope>
    <source>
        <strain evidence="3">TFB10046</strain>
    </source>
</reference>
<gene>
    <name evidence="2" type="ORF">AURDEDRAFT_130960</name>
</gene>
<name>J0LDQ6_AURST</name>
<keyword evidence="3" id="KW-1185">Reference proteome</keyword>
<dbReference type="EMBL" id="JH687918">
    <property type="protein sequence ID" value="EJD34825.1"/>
    <property type="molecule type" value="Genomic_DNA"/>
</dbReference>
<evidence type="ECO:0000256" key="1">
    <source>
        <dbReference type="SAM" id="MobiDB-lite"/>
    </source>
</evidence>
<organism evidence="2 3">
    <name type="scientific">Auricularia subglabra (strain TFB-10046 / SS5)</name>
    <name type="common">White-rot fungus</name>
    <name type="synonym">Auricularia delicata (strain TFB10046)</name>
    <dbReference type="NCBI Taxonomy" id="717982"/>
    <lineage>
        <taxon>Eukaryota</taxon>
        <taxon>Fungi</taxon>
        <taxon>Dikarya</taxon>
        <taxon>Basidiomycota</taxon>
        <taxon>Agaricomycotina</taxon>
        <taxon>Agaricomycetes</taxon>
        <taxon>Auriculariales</taxon>
        <taxon>Auriculariaceae</taxon>
        <taxon>Auricularia</taxon>
    </lineage>
</organism>
<dbReference type="Proteomes" id="UP000006514">
    <property type="component" value="Unassembled WGS sequence"/>
</dbReference>
<feature type="region of interest" description="Disordered" evidence="1">
    <location>
        <begin position="295"/>
        <end position="316"/>
    </location>
</feature>
<dbReference type="AlphaFoldDB" id="J0LDQ6"/>
<accession>J0LDQ6</accession>
<evidence type="ECO:0000313" key="2">
    <source>
        <dbReference type="EMBL" id="EJD34825.1"/>
    </source>
</evidence>
<dbReference type="InParanoid" id="J0LDQ6"/>
<proteinExistence type="predicted"/>
<dbReference type="KEGG" id="adl:AURDEDRAFT_130960"/>
<evidence type="ECO:0000313" key="3">
    <source>
        <dbReference type="Proteomes" id="UP000006514"/>
    </source>
</evidence>